<organism evidence="1 2">
    <name type="scientific">Peronosclerospora sorghi</name>
    <dbReference type="NCBI Taxonomy" id="230839"/>
    <lineage>
        <taxon>Eukaryota</taxon>
        <taxon>Sar</taxon>
        <taxon>Stramenopiles</taxon>
        <taxon>Oomycota</taxon>
        <taxon>Peronosporomycetes</taxon>
        <taxon>Peronosporales</taxon>
        <taxon>Peronosporaceae</taxon>
        <taxon>Peronosclerospora</taxon>
    </lineage>
</organism>
<evidence type="ECO:0000313" key="2">
    <source>
        <dbReference type="Proteomes" id="UP001163321"/>
    </source>
</evidence>
<accession>A0ACC0VFG9</accession>
<dbReference type="Proteomes" id="UP001163321">
    <property type="component" value="Chromosome 9"/>
</dbReference>
<sequence>MSLLVPDYAPSSSEDETVASDAVPPAVSALSRPTRRASPVRSNEVCTTSNHEPQRTERKRKAKRLLYLPPEIQRLLEKGTSGGAVSDDSDEERDVLEKQRQVKRAASTRLRPVATDQDSILSFLPPPKHAVPVSQHETNGMVAPGVQEQEQGERNEMRGAHTGQEEGARATAAAAQQYDASYLTRQEYYVAEGEADVSGRSSKRRRTREREIERALEAGHLETVTGQIVDVHGPSPTTWQPSDHPAHGSSDQVVRVEASFWNARAGMNVSTIKPSRLQRQKHQLNQLAFDAKARDMELQEKRYAASRTKRETYAKYGW</sequence>
<gene>
    <name evidence="1" type="ORF">PsorP6_013498</name>
</gene>
<comment type="caution">
    <text evidence="1">The sequence shown here is derived from an EMBL/GenBank/DDBJ whole genome shotgun (WGS) entry which is preliminary data.</text>
</comment>
<reference evidence="1 2" key="1">
    <citation type="journal article" date="2022" name="bioRxiv">
        <title>The genome of the oomycete Peronosclerospora sorghi, a cosmopolitan pathogen of maize and sorghum, is inflated with dispersed pseudogenes.</title>
        <authorList>
            <person name="Fletcher K."/>
            <person name="Martin F."/>
            <person name="Isakeit T."/>
            <person name="Cavanaugh K."/>
            <person name="Magill C."/>
            <person name="Michelmore R."/>
        </authorList>
    </citation>
    <scope>NUCLEOTIDE SEQUENCE [LARGE SCALE GENOMIC DNA]</scope>
    <source>
        <strain evidence="1">P6</strain>
    </source>
</reference>
<evidence type="ECO:0000313" key="1">
    <source>
        <dbReference type="EMBL" id="KAI9905145.1"/>
    </source>
</evidence>
<dbReference type="EMBL" id="CM047588">
    <property type="protein sequence ID" value="KAI9905145.1"/>
    <property type="molecule type" value="Genomic_DNA"/>
</dbReference>
<name>A0ACC0VFG9_9STRA</name>
<proteinExistence type="predicted"/>
<keyword evidence="2" id="KW-1185">Reference proteome</keyword>
<protein>
    <submittedName>
        <fullName evidence="1">Uncharacterized protein</fullName>
    </submittedName>
</protein>